<comment type="similarity">
    <text evidence="2">Belongs to the peptidase S49 family.</text>
</comment>
<evidence type="ECO:0000256" key="4">
    <source>
        <dbReference type="ARBA" id="ARBA00022801"/>
    </source>
</evidence>
<evidence type="ECO:0000256" key="3">
    <source>
        <dbReference type="ARBA" id="ARBA00022670"/>
    </source>
</evidence>
<evidence type="ECO:0000259" key="8">
    <source>
        <dbReference type="Pfam" id="PF01343"/>
    </source>
</evidence>
<dbReference type="Pfam" id="PF01343">
    <property type="entry name" value="Peptidase_S49"/>
    <property type="match status" value="2"/>
</dbReference>
<evidence type="ECO:0000256" key="5">
    <source>
        <dbReference type="ARBA" id="ARBA00022825"/>
    </source>
</evidence>
<evidence type="ECO:0000256" key="7">
    <source>
        <dbReference type="PIRSR" id="PIRSR001217-1"/>
    </source>
</evidence>
<organism evidence="9 10">
    <name type="scientific">Cylindrotheca closterium</name>
    <dbReference type="NCBI Taxonomy" id="2856"/>
    <lineage>
        <taxon>Eukaryota</taxon>
        <taxon>Sar</taxon>
        <taxon>Stramenopiles</taxon>
        <taxon>Ochrophyta</taxon>
        <taxon>Bacillariophyta</taxon>
        <taxon>Bacillariophyceae</taxon>
        <taxon>Bacillariophycidae</taxon>
        <taxon>Bacillariales</taxon>
        <taxon>Bacillariaceae</taxon>
        <taxon>Cylindrotheca</taxon>
    </lineage>
</organism>
<dbReference type="PANTHER" id="PTHR33209">
    <property type="entry name" value="PROTEASE 4"/>
    <property type="match status" value="1"/>
</dbReference>
<sequence length="675" mass="75531">MMDRFQGLVRRHPVKTFALSGAVISTAYRSRQKQMEMKKKRILVLPFYKMNIVEQTKPNLRSFSSSTTEMAVDELVGLIHEAAKDPNITGIHGIFGNGFGFSTGGWAHLEEIRNALTVFRQSHRDHPETSNSSADSIKTPRKLKPLVAYSNTFSSPLPKADMREYYLASAFSTIMLQSQGDLNLFGLSTSNMFYRDFLKRYGIQVDVFKHGLYKNFANQFTHKSYSKEHKENVKNLVTSINHMVCETIFNSREIFKKYDEYEAFWDMIHSSGSLPADAAKKIGLVDRVVGLDPIGNVISALKQAKSAEEEKTKGGIRTSDVINSWIAKNTGFEDFEVEGTVSIQEYAKESTIKKFQKFSFDTSNQEKIAVLKVTGAITDKTAERVNKALRKLKGADNVKALVLRVDSPGGAITACESIQQELRNTGKEYVVSFGNVSASGGYYISTHSNRIFALPTTITGSIGVFMLRMNFTGLAKQYGVTVDSVQSSDLSGSFDPFTPINNPMKRNFENFSDRAYMRFKSLVSDGRKMDMNAVEDVAQGKVWTGKQAQDIGLVDELGGLQKAIAYCQRSFTKDGNAEVVRWPPRMSFLEMLSGEDEDLKDTFPGALALMQSSAADLLGLEYGLQSRYKSQDFKIPSSVSGMMLTIDEDWAIRCMLENEEQVRDFMSNFPSSAWD</sequence>
<dbReference type="PIRSF" id="PIRSF001217">
    <property type="entry name" value="Protease_4_SppA"/>
    <property type="match status" value="1"/>
</dbReference>
<dbReference type="Proteomes" id="UP001295423">
    <property type="component" value="Unassembled WGS sequence"/>
</dbReference>
<dbReference type="InterPro" id="IPR047272">
    <property type="entry name" value="S49_SppA_C"/>
</dbReference>
<gene>
    <name evidence="9" type="ORF">CYCCA115_LOCUS14033</name>
</gene>
<dbReference type="NCBIfam" id="TIGR00706">
    <property type="entry name" value="SppA_dom"/>
    <property type="match status" value="1"/>
</dbReference>
<comment type="subcellular location">
    <subcellularLocation>
        <location evidence="1">Membrane</location>
    </subcellularLocation>
</comment>
<dbReference type="CDD" id="cd07018">
    <property type="entry name" value="S49_SppA_67K_type"/>
    <property type="match status" value="1"/>
</dbReference>
<keyword evidence="3" id="KW-0645">Protease</keyword>
<reference evidence="9" key="1">
    <citation type="submission" date="2023-08" db="EMBL/GenBank/DDBJ databases">
        <authorList>
            <person name="Audoor S."/>
            <person name="Bilcke G."/>
        </authorList>
    </citation>
    <scope>NUCLEOTIDE SEQUENCE</scope>
</reference>
<feature type="domain" description="Peptidase S49" evidence="8">
    <location>
        <begin position="164"/>
        <end position="303"/>
    </location>
</feature>
<dbReference type="CDD" id="cd07023">
    <property type="entry name" value="S49_Sppa_N_C"/>
    <property type="match status" value="1"/>
</dbReference>
<comment type="caution">
    <text evidence="9">The sequence shown here is derived from an EMBL/GenBank/DDBJ whole genome shotgun (WGS) entry which is preliminary data.</text>
</comment>
<keyword evidence="5" id="KW-0720">Serine protease</keyword>
<dbReference type="InterPro" id="IPR004634">
    <property type="entry name" value="Pept_S49_pIV"/>
</dbReference>
<name>A0AAD2JIC0_9STRA</name>
<feature type="active site" description="Nucleophile" evidence="7">
    <location>
        <position position="439"/>
    </location>
</feature>
<accession>A0AAD2JIC0</accession>
<keyword evidence="10" id="KW-1185">Reference proteome</keyword>
<dbReference type="InterPro" id="IPR002142">
    <property type="entry name" value="Peptidase_S49"/>
</dbReference>
<dbReference type="Gene3D" id="6.20.330.10">
    <property type="match status" value="1"/>
</dbReference>
<dbReference type="GO" id="GO:0008236">
    <property type="term" value="F:serine-type peptidase activity"/>
    <property type="evidence" value="ECO:0007669"/>
    <property type="project" value="UniProtKB-KW"/>
</dbReference>
<dbReference type="AlphaFoldDB" id="A0AAD2JIC0"/>
<dbReference type="GO" id="GO:0006465">
    <property type="term" value="P:signal peptide processing"/>
    <property type="evidence" value="ECO:0007669"/>
    <property type="project" value="InterPro"/>
</dbReference>
<dbReference type="InterPro" id="IPR047217">
    <property type="entry name" value="S49_SppA_67K_type_N"/>
</dbReference>
<keyword evidence="6" id="KW-0472">Membrane</keyword>
<dbReference type="SUPFAM" id="SSF52096">
    <property type="entry name" value="ClpP/crotonase"/>
    <property type="match status" value="1"/>
</dbReference>
<evidence type="ECO:0000313" key="9">
    <source>
        <dbReference type="EMBL" id="CAJ1953433.1"/>
    </source>
</evidence>
<dbReference type="GO" id="GO:0016020">
    <property type="term" value="C:membrane"/>
    <property type="evidence" value="ECO:0007669"/>
    <property type="project" value="UniProtKB-SubCell"/>
</dbReference>
<evidence type="ECO:0000313" key="10">
    <source>
        <dbReference type="Proteomes" id="UP001295423"/>
    </source>
</evidence>
<evidence type="ECO:0000256" key="2">
    <source>
        <dbReference type="ARBA" id="ARBA00008683"/>
    </source>
</evidence>
<evidence type="ECO:0000256" key="1">
    <source>
        <dbReference type="ARBA" id="ARBA00004370"/>
    </source>
</evidence>
<dbReference type="PANTHER" id="PTHR33209:SF1">
    <property type="entry name" value="PEPTIDASE S49 DOMAIN-CONTAINING PROTEIN"/>
    <property type="match status" value="1"/>
</dbReference>
<dbReference type="InterPro" id="IPR029045">
    <property type="entry name" value="ClpP/crotonase-like_dom_sf"/>
</dbReference>
<feature type="active site" description="Proton donor/acceptor" evidence="7">
    <location>
        <position position="214"/>
    </location>
</feature>
<proteinExistence type="inferred from homology"/>
<dbReference type="InterPro" id="IPR004635">
    <property type="entry name" value="Pept_S49_SppA"/>
</dbReference>
<protein>
    <recommendedName>
        <fullName evidence="8">Peptidase S49 domain-containing protein</fullName>
    </recommendedName>
</protein>
<feature type="domain" description="Peptidase S49" evidence="8">
    <location>
        <begin position="422"/>
        <end position="566"/>
    </location>
</feature>
<dbReference type="EMBL" id="CAKOGP040001825">
    <property type="protein sequence ID" value="CAJ1953433.1"/>
    <property type="molecule type" value="Genomic_DNA"/>
</dbReference>
<dbReference type="Gene3D" id="3.90.226.10">
    <property type="entry name" value="2-enoyl-CoA Hydratase, Chain A, domain 1"/>
    <property type="match status" value="2"/>
</dbReference>
<keyword evidence="4" id="KW-0378">Hydrolase</keyword>
<evidence type="ECO:0000256" key="6">
    <source>
        <dbReference type="ARBA" id="ARBA00023136"/>
    </source>
</evidence>